<keyword evidence="3" id="KW-1185">Reference proteome</keyword>
<dbReference type="EMBL" id="JABWUV010000003">
    <property type="protein sequence ID" value="KAF6369037.1"/>
    <property type="molecule type" value="Genomic_DNA"/>
</dbReference>
<feature type="transmembrane region" description="Helical" evidence="1">
    <location>
        <begin position="12"/>
        <end position="30"/>
    </location>
</feature>
<evidence type="ECO:0000256" key="1">
    <source>
        <dbReference type="SAM" id="Phobius"/>
    </source>
</evidence>
<comment type="caution">
    <text evidence="2">The sequence shown here is derived from an EMBL/GenBank/DDBJ whole genome shotgun (WGS) entry which is preliminary data.</text>
</comment>
<accession>A0A7J7Z437</accession>
<dbReference type="Proteomes" id="UP000527355">
    <property type="component" value="Unassembled WGS sequence"/>
</dbReference>
<organism evidence="2 3">
    <name type="scientific">Myotis myotis</name>
    <name type="common">Greater mouse-eared bat</name>
    <name type="synonym">Vespertilio myotis</name>
    <dbReference type="NCBI Taxonomy" id="51298"/>
    <lineage>
        <taxon>Eukaryota</taxon>
        <taxon>Metazoa</taxon>
        <taxon>Chordata</taxon>
        <taxon>Craniata</taxon>
        <taxon>Vertebrata</taxon>
        <taxon>Euteleostomi</taxon>
        <taxon>Mammalia</taxon>
        <taxon>Eutheria</taxon>
        <taxon>Laurasiatheria</taxon>
        <taxon>Chiroptera</taxon>
        <taxon>Yangochiroptera</taxon>
        <taxon>Vespertilionidae</taxon>
        <taxon>Myotis</taxon>
    </lineage>
</organism>
<keyword evidence="1" id="KW-1133">Transmembrane helix</keyword>
<dbReference type="AlphaFoldDB" id="A0A7J7Z437"/>
<name>A0A7J7Z437_MYOMY</name>
<evidence type="ECO:0000313" key="2">
    <source>
        <dbReference type="EMBL" id="KAF6369037.1"/>
    </source>
</evidence>
<protein>
    <submittedName>
        <fullName evidence="2">Uncharacterized protein</fullName>
    </submittedName>
</protein>
<sequence length="121" mass="13337">MFCLVVTLKRVLLLYAFSVTILAFVIMTLGKQSRVVGWFVRLLRVFGELVPFTTPVCGNGGSDTTSLLIVKVTGHEDFKPPPPHSQEGIPNEGDTFCHSHSISEEKILTLLLLDGFFLGMV</sequence>
<reference evidence="2 3" key="1">
    <citation type="journal article" date="2020" name="Nature">
        <title>Six reference-quality genomes reveal evolution of bat adaptations.</title>
        <authorList>
            <person name="Jebb D."/>
            <person name="Huang Z."/>
            <person name="Pippel M."/>
            <person name="Hughes G.M."/>
            <person name="Lavrichenko K."/>
            <person name="Devanna P."/>
            <person name="Winkler S."/>
            <person name="Jermiin L.S."/>
            <person name="Skirmuntt E.C."/>
            <person name="Katzourakis A."/>
            <person name="Burkitt-Gray L."/>
            <person name="Ray D.A."/>
            <person name="Sullivan K.A.M."/>
            <person name="Roscito J.G."/>
            <person name="Kirilenko B.M."/>
            <person name="Davalos L.M."/>
            <person name="Corthals A.P."/>
            <person name="Power M.L."/>
            <person name="Jones G."/>
            <person name="Ransome R.D."/>
            <person name="Dechmann D.K.N."/>
            <person name="Locatelli A.G."/>
            <person name="Puechmaille S.J."/>
            <person name="Fedrigo O."/>
            <person name="Jarvis E.D."/>
            <person name="Hiller M."/>
            <person name="Vernes S.C."/>
            <person name="Myers E.W."/>
            <person name="Teeling E.C."/>
        </authorList>
    </citation>
    <scope>NUCLEOTIDE SEQUENCE [LARGE SCALE GENOMIC DNA]</scope>
    <source>
        <strain evidence="2">MMyoMyo1</strain>
        <tissue evidence="2">Flight muscle</tissue>
    </source>
</reference>
<keyword evidence="1" id="KW-0472">Membrane</keyword>
<proteinExistence type="predicted"/>
<evidence type="ECO:0000313" key="3">
    <source>
        <dbReference type="Proteomes" id="UP000527355"/>
    </source>
</evidence>
<keyword evidence="1" id="KW-0812">Transmembrane</keyword>
<gene>
    <name evidence="2" type="ORF">mMyoMyo1_010443</name>
</gene>